<dbReference type="Proteomes" id="UP001497457">
    <property type="component" value="Unassembled WGS sequence"/>
</dbReference>
<reference evidence="2 3" key="1">
    <citation type="submission" date="2024-10" db="EMBL/GenBank/DDBJ databases">
        <authorList>
            <person name="Ryan C."/>
        </authorList>
    </citation>
    <scope>NUCLEOTIDE SEQUENCE [LARGE SCALE GENOMIC DNA]</scope>
</reference>
<keyword evidence="3" id="KW-1185">Reference proteome</keyword>
<protein>
    <recommendedName>
        <fullName evidence="1">Reverse transcriptase zinc-binding domain-containing protein</fullName>
    </recommendedName>
</protein>
<dbReference type="AlphaFoldDB" id="A0ABC9HFV2"/>
<dbReference type="PANTHER" id="PTHR33116">
    <property type="entry name" value="REVERSE TRANSCRIPTASE ZINC-BINDING DOMAIN-CONTAINING PROTEIN-RELATED-RELATED"/>
    <property type="match status" value="1"/>
</dbReference>
<feature type="domain" description="Reverse transcriptase zinc-binding" evidence="1">
    <location>
        <begin position="6"/>
        <end position="76"/>
    </location>
</feature>
<gene>
    <name evidence="2" type="ORF">URODEC1_LOCUS125259</name>
</gene>
<dbReference type="Pfam" id="PF13966">
    <property type="entry name" value="zf-RVT"/>
    <property type="match status" value="1"/>
</dbReference>
<proteinExistence type="predicted"/>
<dbReference type="PANTHER" id="PTHR33116:SF78">
    <property type="entry name" value="OS12G0587133 PROTEIN"/>
    <property type="match status" value="1"/>
</dbReference>
<evidence type="ECO:0000313" key="3">
    <source>
        <dbReference type="Proteomes" id="UP001497457"/>
    </source>
</evidence>
<name>A0ABC9HFV2_9POAL</name>
<dbReference type="InterPro" id="IPR026960">
    <property type="entry name" value="RVT-Znf"/>
</dbReference>
<comment type="caution">
    <text evidence="2">The sequence shown here is derived from an EMBL/GenBank/DDBJ whole genome shotgun (WGS) entry which is preliminary data.</text>
</comment>
<evidence type="ECO:0000259" key="1">
    <source>
        <dbReference type="Pfam" id="PF13966"/>
    </source>
</evidence>
<accession>A0ABC9HFV2</accession>
<evidence type="ECO:0000313" key="2">
    <source>
        <dbReference type="EMBL" id="CAM0152437.1"/>
    </source>
</evidence>
<organism evidence="2 3">
    <name type="scientific">Urochloa decumbens</name>
    <dbReference type="NCBI Taxonomy" id="240449"/>
    <lineage>
        <taxon>Eukaryota</taxon>
        <taxon>Viridiplantae</taxon>
        <taxon>Streptophyta</taxon>
        <taxon>Embryophyta</taxon>
        <taxon>Tracheophyta</taxon>
        <taxon>Spermatophyta</taxon>
        <taxon>Magnoliopsida</taxon>
        <taxon>Liliopsida</taxon>
        <taxon>Poales</taxon>
        <taxon>Poaceae</taxon>
        <taxon>PACMAD clade</taxon>
        <taxon>Panicoideae</taxon>
        <taxon>Panicodae</taxon>
        <taxon>Paniceae</taxon>
        <taxon>Melinidinae</taxon>
        <taxon>Urochloa</taxon>
    </lineage>
</organism>
<dbReference type="EMBL" id="CAXIPR030005754">
    <property type="protein sequence ID" value="CAM0152437.1"/>
    <property type="molecule type" value="Genomic_DNA"/>
</dbReference>
<sequence>MHEGSIRLKNSNRIWKSWAPPRVKFFTWLAVKGRLWTADRRRRHNLEAHDTCWLCNQEQETGNHILVNCSFAKEIWWGVLSSLGCNCTFPTTAVSLQGWWTRIRRLQPREKRRGLDTLAMLIIWNLWKERNARLFEDCPSSVPQLLHRVQQELALWVQAGAWRMGVLASE</sequence>